<dbReference type="EMBL" id="UPXX01000030">
    <property type="protein sequence ID" value="VBB45923.1"/>
    <property type="molecule type" value="Genomic_DNA"/>
</dbReference>
<name>A0A653ACX4_UNCDX</name>
<gene>
    <name evidence="1" type="ORF">TRIP_B360016</name>
</gene>
<protein>
    <submittedName>
        <fullName evidence="1">Uncharacterized protein</fullName>
    </submittedName>
</protein>
<accession>A0A653ACX4</accession>
<proteinExistence type="predicted"/>
<sequence>MESSRSDAGCGSAGKSAAAKQAMEDCAERMDELVGLISWLQIDQIRKRAFKHEKPLARLADRWFALCKAFEARTRAFLDNDTEEDPGKQRIPFLLPQIERTEAILRELSTERVVVTQQHLEDLDSLLQAMEEALGMPGKQPQGPLTDF</sequence>
<reference evidence="1" key="1">
    <citation type="submission" date="2018-07" db="EMBL/GenBank/DDBJ databases">
        <authorList>
            <consortium name="Genoscope - CEA"/>
            <person name="William W."/>
        </authorList>
    </citation>
    <scope>NUCLEOTIDE SEQUENCE</scope>
    <source>
        <strain evidence="1">IK1</strain>
    </source>
</reference>
<dbReference type="AlphaFoldDB" id="A0A653ACX4"/>
<organism evidence="1">
    <name type="scientific">Uncultured Desulfatiglans sp</name>
    <dbReference type="NCBI Taxonomy" id="1748965"/>
    <lineage>
        <taxon>Bacteria</taxon>
        <taxon>Pseudomonadati</taxon>
        <taxon>Thermodesulfobacteriota</taxon>
        <taxon>Desulfobacteria</taxon>
        <taxon>Desulfatiglandales</taxon>
        <taxon>Desulfatiglandaceae</taxon>
        <taxon>Desulfatiglans</taxon>
        <taxon>environmental samples</taxon>
    </lineage>
</organism>
<evidence type="ECO:0000313" key="1">
    <source>
        <dbReference type="EMBL" id="VBB45923.1"/>
    </source>
</evidence>